<evidence type="ECO:0000256" key="2">
    <source>
        <dbReference type="SAM" id="SignalP"/>
    </source>
</evidence>
<dbReference type="Pfam" id="PF14269">
    <property type="entry name" value="Arylsulfotran_2"/>
    <property type="match status" value="1"/>
</dbReference>
<keyword evidence="1" id="KW-1133">Transmembrane helix</keyword>
<accession>A0A0G4M8U1</accession>
<dbReference type="InterPro" id="IPR039535">
    <property type="entry name" value="ASST-like"/>
</dbReference>
<dbReference type="Gene3D" id="1.20.1250.20">
    <property type="entry name" value="MFS general substrate transporter like domains"/>
    <property type="match status" value="1"/>
</dbReference>
<feature type="transmembrane region" description="Helical" evidence="1">
    <location>
        <begin position="530"/>
        <end position="552"/>
    </location>
</feature>
<reference evidence="3 4" key="1">
    <citation type="submission" date="2015-05" db="EMBL/GenBank/DDBJ databases">
        <authorList>
            <person name="Wang D.B."/>
            <person name="Wang M."/>
        </authorList>
    </citation>
    <scope>NUCLEOTIDE SEQUENCE [LARGE SCALE GENOMIC DNA]</scope>
    <source>
        <strain evidence="3">VL1</strain>
    </source>
</reference>
<keyword evidence="2" id="KW-0732">Signal</keyword>
<dbReference type="GO" id="GO:0003824">
    <property type="term" value="F:catalytic activity"/>
    <property type="evidence" value="ECO:0007669"/>
    <property type="project" value="InterPro"/>
</dbReference>
<dbReference type="InterPro" id="IPR053143">
    <property type="entry name" value="Arylsulfate_ST"/>
</dbReference>
<dbReference type="STRING" id="100787.A0A0G4M8U1"/>
<evidence type="ECO:0000313" key="3">
    <source>
        <dbReference type="EMBL" id="CRK30697.1"/>
    </source>
</evidence>
<keyword evidence="4" id="KW-1185">Reference proteome</keyword>
<feature type="transmembrane region" description="Helical" evidence="1">
    <location>
        <begin position="497"/>
        <end position="518"/>
    </location>
</feature>
<keyword evidence="1" id="KW-0472">Membrane</keyword>
<dbReference type="Proteomes" id="UP000044602">
    <property type="component" value="Unassembled WGS sequence"/>
</dbReference>
<sequence length="867" mass="95914">MKTKHAYALGALAALANVASADLRFRSRPELAIPRLNITTPAYGHATEKGLIFITPYEGFAEGHKGPTQPGAYIFRDDGELVWSGTGFHAGWVANFRPETWDGKQYLRAFQGTLDGLHGRMYGYHTLLGNDYEVAKVVRAGSHRLVSAHEFRVVDGKTALIETPIPRTISLKPWGGSDDQRWIVSGGFQEVDIETGDVLFEWESLDHVDPKLSAFPPDFGPGLPGSGRNETDAWNYFRINSVDKDDEGHYLLSARNITALFKINGTSGEIIWQLGGYRGGSDFEIAETEGFAFQHHARFRGLKIRPYSRARVVQLNHTSGVATSLRTYDAPDGLSARTQGSVQLLPNGNVFVKWGEAGAVTEFRDGGQVLFHAYLDSAPVSSQPALPSGVVLSIDTAIMPLLTLGFYALQLDRGNIGNALTDFFLRDVGITQNQFNVGQQLLPLGIIILEMPSNLVLYRIGPVLWLGGQMMAWTFQKGLAAYFVTRFLLGNETSKRFSIFFLGNMLASATSGLIAFGILRMRGIAGLSGWQWLFILEGVFTVVVGVTFLSFFPKSPSKPTSLFAFGWFTERERQIMVARILRDDPSKSQSRPSISWQETKQAASQALSKFYGTSAKYDLAEQLATSAAHWTDYLRTRPVLSFRVVCPLSGDWNGLRQTRVQCLDLDFLLDAIVLDLILGMGRIGSWSLAASHDKAARHTVHKEYCCLGQRAHLDHCVRDKAAAAATSTGCVAKKPKPQIKSKAARPIRDLDRPVTSSFLDFAALNLQQCWLAYYILDNFHGAKVQENFAETDGFVVPMKYDKAIDALVVAALSQATSWANANRPWQERIEQGGIEQLQNALRPGGMQNRKSKLLTTLLRDVKARYVK</sequence>
<dbReference type="SUPFAM" id="SSF103473">
    <property type="entry name" value="MFS general substrate transporter"/>
    <property type="match status" value="1"/>
</dbReference>
<keyword evidence="1" id="KW-0812">Transmembrane</keyword>
<dbReference type="AlphaFoldDB" id="A0A0G4M8U1"/>
<dbReference type="SUPFAM" id="SSF48150">
    <property type="entry name" value="DNA-glycosylase"/>
    <property type="match status" value="1"/>
</dbReference>
<organism evidence="3 4">
    <name type="scientific">Verticillium longisporum</name>
    <name type="common">Verticillium dahliae var. longisporum</name>
    <dbReference type="NCBI Taxonomy" id="100787"/>
    <lineage>
        <taxon>Eukaryota</taxon>
        <taxon>Fungi</taxon>
        <taxon>Dikarya</taxon>
        <taxon>Ascomycota</taxon>
        <taxon>Pezizomycotina</taxon>
        <taxon>Sordariomycetes</taxon>
        <taxon>Hypocreomycetidae</taxon>
        <taxon>Glomerellales</taxon>
        <taxon>Plectosphaerellaceae</taxon>
        <taxon>Verticillium</taxon>
    </lineage>
</organism>
<dbReference type="InterPro" id="IPR036259">
    <property type="entry name" value="MFS_trans_sf"/>
</dbReference>
<proteinExistence type="predicted"/>
<dbReference type="EMBL" id="CVQH01021474">
    <property type="protein sequence ID" value="CRK30697.1"/>
    <property type="molecule type" value="Genomic_DNA"/>
</dbReference>
<protein>
    <submittedName>
        <fullName evidence="3">Uncharacterized protein</fullName>
    </submittedName>
</protein>
<feature type="signal peptide" evidence="2">
    <location>
        <begin position="1"/>
        <end position="21"/>
    </location>
</feature>
<dbReference type="PANTHER" id="PTHR35340:SF9">
    <property type="entry name" value="ASST-DOMAIN-CONTAINING PROTEIN"/>
    <property type="match status" value="1"/>
</dbReference>
<dbReference type="InterPro" id="IPR011257">
    <property type="entry name" value="DNA_glycosylase"/>
</dbReference>
<dbReference type="GO" id="GO:0006281">
    <property type="term" value="P:DNA repair"/>
    <property type="evidence" value="ECO:0007669"/>
    <property type="project" value="InterPro"/>
</dbReference>
<feature type="chain" id="PRO_5002566995" evidence="2">
    <location>
        <begin position="22"/>
        <end position="867"/>
    </location>
</feature>
<dbReference type="PANTHER" id="PTHR35340">
    <property type="entry name" value="PQQ ENZYME REPEAT PROTEIN-RELATED"/>
    <property type="match status" value="1"/>
</dbReference>
<evidence type="ECO:0000313" key="4">
    <source>
        <dbReference type="Proteomes" id="UP000044602"/>
    </source>
</evidence>
<evidence type="ECO:0000256" key="1">
    <source>
        <dbReference type="SAM" id="Phobius"/>
    </source>
</evidence>
<gene>
    <name evidence="3" type="ORF">BN1708_015836</name>
</gene>
<name>A0A0G4M8U1_VERLO</name>